<sequence length="293" mass="31829">MFNLEGTMPGVVPESGQRLAGDRVGELLAGRYRVLRRLGAGGMGTVYLAEHVHLGRLTAVKLLCPPLCADDPSAEQRFRQEALLVAKVRHPSVAQVYDFDRLPDGPFLLAMEYVAGETVAQQLKRDGPFPIPEAIRVLRTVADALNHVHWIGILHGDLKPQNIMLGPGGDVKLLDFGVAHEMAQLVAADTFRPGTLAYMSPDQLLGDALGPASDIFSLGVVFYEMLTGRLPHAGTTVAELRMQRLLRPPIPLNWLRPTLSRALADVVARALHPEPAERWPSALAFAQAAARAV</sequence>
<evidence type="ECO:0000256" key="1">
    <source>
        <dbReference type="ARBA" id="ARBA00022679"/>
    </source>
</evidence>
<evidence type="ECO:0000259" key="6">
    <source>
        <dbReference type="PROSITE" id="PS50011"/>
    </source>
</evidence>
<dbReference type="Gene3D" id="3.30.200.20">
    <property type="entry name" value="Phosphorylase Kinase, domain 1"/>
    <property type="match status" value="1"/>
</dbReference>
<dbReference type="CDD" id="cd14014">
    <property type="entry name" value="STKc_PknB_like"/>
    <property type="match status" value="1"/>
</dbReference>
<gene>
    <name evidence="7" type="ORF">E6H05_07670</name>
</gene>
<evidence type="ECO:0000313" key="8">
    <source>
        <dbReference type="Proteomes" id="UP000318834"/>
    </source>
</evidence>
<evidence type="ECO:0000256" key="2">
    <source>
        <dbReference type="ARBA" id="ARBA00022741"/>
    </source>
</evidence>
<accession>A0A537ITP2</accession>
<dbReference type="PANTHER" id="PTHR43289:SF34">
    <property type="entry name" value="SERINE_THREONINE-PROTEIN KINASE YBDM-RELATED"/>
    <property type="match status" value="1"/>
</dbReference>
<dbReference type="SMART" id="SM00220">
    <property type="entry name" value="S_TKc"/>
    <property type="match status" value="1"/>
</dbReference>
<feature type="domain" description="Protein kinase" evidence="6">
    <location>
        <begin position="32"/>
        <end position="290"/>
    </location>
</feature>
<feature type="binding site" evidence="5">
    <location>
        <position position="61"/>
    </location>
    <ligand>
        <name>ATP</name>
        <dbReference type="ChEBI" id="CHEBI:30616"/>
    </ligand>
</feature>
<protein>
    <submittedName>
        <fullName evidence="7">Serine/threonine protein kinase</fullName>
    </submittedName>
</protein>
<organism evidence="7 8">
    <name type="scientific">Candidatus Segetimicrobium genomatis</name>
    <dbReference type="NCBI Taxonomy" id="2569760"/>
    <lineage>
        <taxon>Bacteria</taxon>
        <taxon>Bacillati</taxon>
        <taxon>Candidatus Sysuimicrobiota</taxon>
        <taxon>Candidatus Sysuimicrobiia</taxon>
        <taxon>Candidatus Sysuimicrobiales</taxon>
        <taxon>Candidatus Segetimicrobiaceae</taxon>
        <taxon>Candidatus Segetimicrobium</taxon>
    </lineage>
</organism>
<dbReference type="GO" id="GO:0005524">
    <property type="term" value="F:ATP binding"/>
    <property type="evidence" value="ECO:0007669"/>
    <property type="project" value="UniProtKB-UniRule"/>
</dbReference>
<name>A0A537ITP2_9BACT</name>
<dbReference type="Proteomes" id="UP000318834">
    <property type="component" value="Unassembled WGS sequence"/>
</dbReference>
<dbReference type="PROSITE" id="PS00108">
    <property type="entry name" value="PROTEIN_KINASE_ST"/>
    <property type="match status" value="1"/>
</dbReference>
<keyword evidence="7" id="KW-0723">Serine/threonine-protein kinase</keyword>
<dbReference type="AlphaFoldDB" id="A0A537ITP2"/>
<dbReference type="GO" id="GO:0004674">
    <property type="term" value="F:protein serine/threonine kinase activity"/>
    <property type="evidence" value="ECO:0007669"/>
    <property type="project" value="UniProtKB-KW"/>
</dbReference>
<dbReference type="Gene3D" id="1.10.510.10">
    <property type="entry name" value="Transferase(Phosphotransferase) domain 1"/>
    <property type="match status" value="1"/>
</dbReference>
<keyword evidence="4 5" id="KW-0067">ATP-binding</keyword>
<dbReference type="InterPro" id="IPR011009">
    <property type="entry name" value="Kinase-like_dom_sf"/>
</dbReference>
<comment type="caution">
    <text evidence="7">The sequence shown here is derived from an EMBL/GenBank/DDBJ whole genome shotgun (WGS) entry which is preliminary data.</text>
</comment>
<keyword evidence="2 5" id="KW-0547">Nucleotide-binding</keyword>
<evidence type="ECO:0000256" key="5">
    <source>
        <dbReference type="PROSITE-ProRule" id="PRU10141"/>
    </source>
</evidence>
<dbReference type="SUPFAM" id="SSF56112">
    <property type="entry name" value="Protein kinase-like (PK-like)"/>
    <property type="match status" value="1"/>
</dbReference>
<dbReference type="Pfam" id="PF00069">
    <property type="entry name" value="Pkinase"/>
    <property type="match status" value="1"/>
</dbReference>
<dbReference type="InterPro" id="IPR017441">
    <property type="entry name" value="Protein_kinase_ATP_BS"/>
</dbReference>
<evidence type="ECO:0000256" key="3">
    <source>
        <dbReference type="ARBA" id="ARBA00022777"/>
    </source>
</evidence>
<proteinExistence type="predicted"/>
<dbReference type="PANTHER" id="PTHR43289">
    <property type="entry name" value="MITOGEN-ACTIVATED PROTEIN KINASE KINASE KINASE 20-RELATED"/>
    <property type="match status" value="1"/>
</dbReference>
<evidence type="ECO:0000313" key="7">
    <source>
        <dbReference type="EMBL" id="TMI74693.1"/>
    </source>
</evidence>
<dbReference type="InterPro" id="IPR008271">
    <property type="entry name" value="Ser/Thr_kinase_AS"/>
</dbReference>
<dbReference type="EMBL" id="VBAP01000053">
    <property type="protein sequence ID" value="TMI74693.1"/>
    <property type="molecule type" value="Genomic_DNA"/>
</dbReference>
<dbReference type="InterPro" id="IPR000719">
    <property type="entry name" value="Prot_kinase_dom"/>
</dbReference>
<keyword evidence="1" id="KW-0808">Transferase</keyword>
<dbReference type="PROSITE" id="PS00107">
    <property type="entry name" value="PROTEIN_KINASE_ATP"/>
    <property type="match status" value="1"/>
</dbReference>
<dbReference type="PROSITE" id="PS50011">
    <property type="entry name" value="PROTEIN_KINASE_DOM"/>
    <property type="match status" value="1"/>
</dbReference>
<evidence type="ECO:0000256" key="4">
    <source>
        <dbReference type="ARBA" id="ARBA00022840"/>
    </source>
</evidence>
<reference evidence="7 8" key="1">
    <citation type="journal article" date="2019" name="Nat. Microbiol.">
        <title>Mediterranean grassland soil C-N compound turnover is dependent on rainfall and depth, and is mediated by genomically divergent microorganisms.</title>
        <authorList>
            <person name="Diamond S."/>
            <person name="Andeer P.F."/>
            <person name="Li Z."/>
            <person name="Crits-Christoph A."/>
            <person name="Burstein D."/>
            <person name="Anantharaman K."/>
            <person name="Lane K.R."/>
            <person name="Thomas B.C."/>
            <person name="Pan C."/>
            <person name="Northen T.R."/>
            <person name="Banfield J.F."/>
        </authorList>
    </citation>
    <scope>NUCLEOTIDE SEQUENCE [LARGE SCALE GENOMIC DNA]</scope>
    <source>
        <strain evidence="7">NP_8</strain>
    </source>
</reference>
<keyword evidence="3 7" id="KW-0418">Kinase</keyword>